<reference evidence="1" key="2">
    <citation type="submission" date="2022-01" db="EMBL/GenBank/DDBJ databases">
        <authorList>
            <person name="Yamashiro T."/>
            <person name="Shiraishi A."/>
            <person name="Satake H."/>
            <person name="Nakayama K."/>
        </authorList>
    </citation>
    <scope>NUCLEOTIDE SEQUENCE</scope>
</reference>
<accession>A0ABQ4ZXD3</accession>
<dbReference type="EMBL" id="BQNB010011766">
    <property type="protein sequence ID" value="GJS94888.1"/>
    <property type="molecule type" value="Genomic_DNA"/>
</dbReference>
<evidence type="ECO:0000313" key="1">
    <source>
        <dbReference type="EMBL" id="GJS94888.1"/>
    </source>
</evidence>
<gene>
    <name evidence="1" type="ORF">Tco_0801856</name>
</gene>
<sequence length="101" mass="12215">MRTTSKFAKVIKEIRANGRQKRRLWLLKIQTQKPWWKQTTMKDIDWTRILDAVQWSLCMMALMELKQDVWSMEFDAELVLFGTRWTVDFAGAIMMMIHQYL</sequence>
<protein>
    <submittedName>
        <fullName evidence="1">Uncharacterized protein</fullName>
    </submittedName>
</protein>
<comment type="caution">
    <text evidence="1">The sequence shown here is derived from an EMBL/GenBank/DDBJ whole genome shotgun (WGS) entry which is preliminary data.</text>
</comment>
<organism evidence="1 2">
    <name type="scientific">Tanacetum coccineum</name>
    <dbReference type="NCBI Taxonomy" id="301880"/>
    <lineage>
        <taxon>Eukaryota</taxon>
        <taxon>Viridiplantae</taxon>
        <taxon>Streptophyta</taxon>
        <taxon>Embryophyta</taxon>
        <taxon>Tracheophyta</taxon>
        <taxon>Spermatophyta</taxon>
        <taxon>Magnoliopsida</taxon>
        <taxon>eudicotyledons</taxon>
        <taxon>Gunneridae</taxon>
        <taxon>Pentapetalae</taxon>
        <taxon>asterids</taxon>
        <taxon>campanulids</taxon>
        <taxon>Asterales</taxon>
        <taxon>Asteraceae</taxon>
        <taxon>Asteroideae</taxon>
        <taxon>Anthemideae</taxon>
        <taxon>Anthemidinae</taxon>
        <taxon>Tanacetum</taxon>
    </lineage>
</organism>
<keyword evidence="2" id="KW-1185">Reference proteome</keyword>
<name>A0ABQ4ZXD3_9ASTR</name>
<evidence type="ECO:0000313" key="2">
    <source>
        <dbReference type="Proteomes" id="UP001151760"/>
    </source>
</evidence>
<proteinExistence type="predicted"/>
<reference evidence="1" key="1">
    <citation type="journal article" date="2022" name="Int. J. Mol. Sci.">
        <title>Draft Genome of Tanacetum Coccineum: Genomic Comparison of Closely Related Tanacetum-Family Plants.</title>
        <authorList>
            <person name="Yamashiro T."/>
            <person name="Shiraishi A."/>
            <person name="Nakayama K."/>
            <person name="Satake H."/>
        </authorList>
    </citation>
    <scope>NUCLEOTIDE SEQUENCE</scope>
</reference>
<dbReference type="Proteomes" id="UP001151760">
    <property type="component" value="Unassembled WGS sequence"/>
</dbReference>